<keyword evidence="1" id="KW-0482">Metalloprotease</keyword>
<organism evidence="1">
    <name type="scientific">Sesamum latifolium</name>
    <dbReference type="NCBI Taxonomy" id="2727402"/>
    <lineage>
        <taxon>Eukaryota</taxon>
        <taxon>Viridiplantae</taxon>
        <taxon>Streptophyta</taxon>
        <taxon>Embryophyta</taxon>
        <taxon>Tracheophyta</taxon>
        <taxon>Spermatophyta</taxon>
        <taxon>Magnoliopsida</taxon>
        <taxon>eudicotyledons</taxon>
        <taxon>Gunneridae</taxon>
        <taxon>Pentapetalae</taxon>
        <taxon>asterids</taxon>
        <taxon>lamiids</taxon>
        <taxon>Lamiales</taxon>
        <taxon>Pedaliaceae</taxon>
        <taxon>Sesamum</taxon>
    </lineage>
</organism>
<dbReference type="EMBL" id="JACGWN010000006">
    <property type="protein sequence ID" value="KAL0447183.1"/>
    <property type="molecule type" value="Genomic_DNA"/>
</dbReference>
<protein>
    <submittedName>
        <fullName evidence="1">ATP-dependent zinc metalloprotease FTSH 5, mitochondrial</fullName>
    </submittedName>
</protein>
<keyword evidence="1" id="KW-0645">Protease</keyword>
<dbReference type="GO" id="GO:0008237">
    <property type="term" value="F:metallopeptidase activity"/>
    <property type="evidence" value="ECO:0007669"/>
    <property type="project" value="UniProtKB-KW"/>
</dbReference>
<feature type="non-terminal residue" evidence="1">
    <location>
        <position position="1"/>
    </location>
</feature>
<evidence type="ECO:0000313" key="1">
    <source>
        <dbReference type="EMBL" id="KAL0447183.1"/>
    </source>
</evidence>
<gene>
    <name evidence="1" type="ORF">Slati_1846200</name>
</gene>
<keyword evidence="1" id="KW-0378">Hydrolase</keyword>
<comment type="caution">
    <text evidence="1">The sequence shown here is derived from an EMBL/GenBank/DDBJ whole genome shotgun (WGS) entry which is preliminary data.</text>
</comment>
<reference evidence="1" key="1">
    <citation type="submission" date="2020-06" db="EMBL/GenBank/DDBJ databases">
        <authorList>
            <person name="Li T."/>
            <person name="Hu X."/>
            <person name="Zhang T."/>
            <person name="Song X."/>
            <person name="Zhang H."/>
            <person name="Dai N."/>
            <person name="Sheng W."/>
            <person name="Hou X."/>
            <person name="Wei L."/>
        </authorList>
    </citation>
    <scope>NUCLEOTIDE SEQUENCE</scope>
    <source>
        <strain evidence="1">KEN1</strain>
        <tissue evidence="1">Leaf</tissue>
    </source>
</reference>
<sequence length="110" mass="12235">VRRQEAQLRQLSNLAAQLHRTSLYARGGVHNLPSTARTSSLGGSSYFVSPARRALVKVDRLDESELLKTLHRGLGLHEEVQPSVESNTKFSDVKGADEAKAELRWMVPKQ</sequence>
<accession>A0AAW2X0A5</accession>
<proteinExistence type="predicted"/>
<reference evidence="1" key="2">
    <citation type="journal article" date="2024" name="Plant">
        <title>Genomic evolution and insights into agronomic trait innovations of Sesamum species.</title>
        <authorList>
            <person name="Miao H."/>
            <person name="Wang L."/>
            <person name="Qu L."/>
            <person name="Liu H."/>
            <person name="Sun Y."/>
            <person name="Le M."/>
            <person name="Wang Q."/>
            <person name="Wei S."/>
            <person name="Zheng Y."/>
            <person name="Lin W."/>
            <person name="Duan Y."/>
            <person name="Cao H."/>
            <person name="Xiong S."/>
            <person name="Wang X."/>
            <person name="Wei L."/>
            <person name="Li C."/>
            <person name="Ma Q."/>
            <person name="Ju M."/>
            <person name="Zhao R."/>
            <person name="Li G."/>
            <person name="Mu C."/>
            <person name="Tian Q."/>
            <person name="Mei H."/>
            <person name="Zhang T."/>
            <person name="Gao T."/>
            <person name="Zhang H."/>
        </authorList>
    </citation>
    <scope>NUCLEOTIDE SEQUENCE</scope>
    <source>
        <strain evidence="1">KEN1</strain>
    </source>
</reference>
<name>A0AAW2X0A5_9LAMI</name>
<dbReference type="AlphaFoldDB" id="A0AAW2X0A5"/>